<dbReference type="EMBL" id="BX572605">
    <property type="protein sequence ID" value="CAE29257.1"/>
    <property type="molecule type" value="Genomic_DNA"/>
</dbReference>
<name>Q6N378_RHOPA</name>
<dbReference type="AlphaFoldDB" id="Q6N378"/>
<feature type="region of interest" description="Disordered" evidence="1">
    <location>
        <begin position="1"/>
        <end position="29"/>
    </location>
</feature>
<organism evidence="2">
    <name type="scientific">Rhodopseudomonas palustris (strain ATCC BAA-98 / CGA009)</name>
    <dbReference type="NCBI Taxonomy" id="258594"/>
    <lineage>
        <taxon>Bacteria</taxon>
        <taxon>Pseudomonadati</taxon>
        <taxon>Pseudomonadota</taxon>
        <taxon>Alphaproteobacteria</taxon>
        <taxon>Hyphomicrobiales</taxon>
        <taxon>Nitrobacteraceae</taxon>
        <taxon>Rhodopseudomonas</taxon>
    </lineage>
</organism>
<protein>
    <submittedName>
        <fullName evidence="2">Uncharacterized protein</fullName>
    </submittedName>
</protein>
<evidence type="ECO:0000256" key="1">
    <source>
        <dbReference type="SAM" id="MobiDB-lite"/>
    </source>
</evidence>
<dbReference type="HOGENOM" id="CLU_1474105_0_0_5"/>
<sequence>MGAPSPRVSGRPREARIPRSSGPVFSPHRVIPDCALSRASPESIPPGLASSTRRSTVVLSPRAQGLWIPGSRYRAPRNDEREGVTFRRRPNDFTTATTSTPVMRGLDPHIHRARKRAILRRVMDCRVKPGNDGDVSERSLDERNDYRVRRNGGGVCSGGAASSVPPGTVLRTFACRQSRRVWS</sequence>
<gene>
    <name evidence="2" type="ordered locus">RPA3816</name>
</gene>
<feature type="region of interest" description="Disordered" evidence="1">
    <location>
        <begin position="37"/>
        <end position="56"/>
    </location>
</feature>
<evidence type="ECO:0000313" key="2">
    <source>
        <dbReference type="EMBL" id="CAE29257.1"/>
    </source>
</evidence>
<reference evidence="2" key="1">
    <citation type="journal article" date="2004" name="Nat. Biotechnol.">
        <title>Complete genome sequence of the metabolically versatile photosynthetic bacterium Rhodopseudomonas palustris.</title>
        <authorList>
            <person name="Larimer F.W."/>
            <person name="Chain P."/>
            <person name="Hauser L."/>
            <person name="Lamerdin J."/>
            <person name="Malfatti S."/>
            <person name="Do L."/>
            <person name="Land M.L."/>
            <person name="Pelletier D.A."/>
            <person name="Beatty J.T."/>
            <person name="Lang A.S."/>
            <person name="Tabita F.R."/>
            <person name="Gibson J.L."/>
            <person name="Hanson T.E."/>
            <person name="Bobst C."/>
            <person name="Torres J.L."/>
            <person name="Peres C."/>
            <person name="Harrison F.H."/>
            <person name="Gibson J."/>
            <person name="Harwood C.S."/>
        </authorList>
    </citation>
    <scope>NUCLEOTIDE SEQUENCE [LARGE SCALE GENOMIC DNA]</scope>
    <source>
        <strain evidence="2">CGA009</strain>
    </source>
</reference>
<proteinExistence type="predicted"/>
<accession>Q6N378</accession>